<dbReference type="InterPro" id="IPR001173">
    <property type="entry name" value="Glyco_trans_2-like"/>
</dbReference>
<dbReference type="AlphaFoldDB" id="A0A1F4SQD7"/>
<dbReference type="EMBL" id="MEUB01000027">
    <property type="protein sequence ID" value="OGC22645.1"/>
    <property type="molecule type" value="Genomic_DNA"/>
</dbReference>
<proteinExistence type="predicted"/>
<evidence type="ECO:0000313" key="2">
    <source>
        <dbReference type="EMBL" id="OGC22645.1"/>
    </source>
</evidence>
<dbReference type="Gene3D" id="3.90.550.10">
    <property type="entry name" value="Spore Coat Polysaccharide Biosynthesis Protein SpsA, Chain A"/>
    <property type="match status" value="1"/>
</dbReference>
<dbReference type="SUPFAM" id="SSF53448">
    <property type="entry name" value="Nucleotide-diphospho-sugar transferases"/>
    <property type="match status" value="1"/>
</dbReference>
<dbReference type="CDD" id="cd00761">
    <property type="entry name" value="Glyco_tranf_GTA_type"/>
    <property type="match status" value="1"/>
</dbReference>
<evidence type="ECO:0000313" key="3">
    <source>
        <dbReference type="Proteomes" id="UP000178417"/>
    </source>
</evidence>
<dbReference type="Proteomes" id="UP000178417">
    <property type="component" value="Unassembled WGS sequence"/>
</dbReference>
<dbReference type="PANTHER" id="PTHR43685">
    <property type="entry name" value="GLYCOSYLTRANSFERASE"/>
    <property type="match status" value="1"/>
</dbReference>
<organism evidence="2 3">
    <name type="scientific">candidate division WOR-1 bacterium RIFOXYB2_FULL_37_13</name>
    <dbReference type="NCBI Taxonomy" id="1802579"/>
    <lineage>
        <taxon>Bacteria</taxon>
        <taxon>Bacillati</taxon>
        <taxon>Saganbacteria</taxon>
    </lineage>
</organism>
<dbReference type="Pfam" id="PF00535">
    <property type="entry name" value="Glycos_transf_2"/>
    <property type="match status" value="1"/>
</dbReference>
<feature type="non-terminal residue" evidence="2">
    <location>
        <position position="266"/>
    </location>
</feature>
<dbReference type="InterPro" id="IPR050834">
    <property type="entry name" value="Glycosyltransf_2"/>
</dbReference>
<dbReference type="STRING" id="1802579.A2310_07785"/>
<accession>A0A1F4SQD7</accession>
<gene>
    <name evidence="2" type="ORF">A2310_07785</name>
</gene>
<dbReference type="PANTHER" id="PTHR43685:SF3">
    <property type="entry name" value="SLR2126 PROTEIN"/>
    <property type="match status" value="1"/>
</dbReference>
<name>A0A1F4SQD7_UNCSA</name>
<sequence length="266" mass="30389">MAPKLSVVIGTYNQKEKLKQVLESLITQTLPKEAYEIIVVDSSSTDGTDKMIEELARSKRPEVVGLRFIKQENLGRPGARNRGINEAQGEIIFITDADMLANSRLLEEHLKAHKSKRNASFEGLTINPDGTPYIKERIKPAQRLKWSFFLTGNLSIPKNIIQQSGMFDMDFAGYGWEDIELGYRLHKIGVPLYYLPSAVNHHMHPVTKNEMFKRKYSMGRSARIFLKKHSNTEIKLFLGINPLAMGIYKLIKRLPKLQKYIESRAS</sequence>
<reference evidence="2 3" key="1">
    <citation type="journal article" date="2016" name="Nat. Commun.">
        <title>Thousands of microbial genomes shed light on interconnected biogeochemical processes in an aquifer system.</title>
        <authorList>
            <person name="Anantharaman K."/>
            <person name="Brown C.T."/>
            <person name="Hug L.A."/>
            <person name="Sharon I."/>
            <person name="Castelle C.J."/>
            <person name="Probst A.J."/>
            <person name="Thomas B.C."/>
            <person name="Singh A."/>
            <person name="Wilkins M.J."/>
            <person name="Karaoz U."/>
            <person name="Brodie E.L."/>
            <person name="Williams K.H."/>
            <person name="Hubbard S.S."/>
            <person name="Banfield J.F."/>
        </authorList>
    </citation>
    <scope>NUCLEOTIDE SEQUENCE [LARGE SCALE GENOMIC DNA]</scope>
</reference>
<comment type="caution">
    <text evidence="2">The sequence shown here is derived from an EMBL/GenBank/DDBJ whole genome shotgun (WGS) entry which is preliminary data.</text>
</comment>
<dbReference type="InterPro" id="IPR029044">
    <property type="entry name" value="Nucleotide-diphossugar_trans"/>
</dbReference>
<evidence type="ECO:0000259" key="1">
    <source>
        <dbReference type="Pfam" id="PF00535"/>
    </source>
</evidence>
<feature type="domain" description="Glycosyltransferase 2-like" evidence="1">
    <location>
        <begin position="6"/>
        <end position="137"/>
    </location>
</feature>
<protein>
    <recommendedName>
        <fullName evidence="1">Glycosyltransferase 2-like domain-containing protein</fullName>
    </recommendedName>
</protein>